<evidence type="ECO:0000256" key="10">
    <source>
        <dbReference type="ARBA" id="ARBA00022837"/>
    </source>
</evidence>
<evidence type="ECO:0000256" key="1">
    <source>
        <dbReference type="ARBA" id="ARBA00004141"/>
    </source>
</evidence>
<dbReference type="GO" id="GO:0004601">
    <property type="term" value="F:peroxidase activity"/>
    <property type="evidence" value="ECO:0007669"/>
    <property type="project" value="UniProtKB-KW"/>
</dbReference>
<dbReference type="InterPro" id="IPR013623">
    <property type="entry name" value="NADPH_Ox"/>
</dbReference>
<dbReference type="Proteomes" id="UP000823749">
    <property type="component" value="Chromosome 2"/>
</dbReference>
<dbReference type="InterPro" id="IPR039261">
    <property type="entry name" value="FNR_nucleotide-bd"/>
</dbReference>
<feature type="transmembrane region" description="Helical" evidence="16">
    <location>
        <begin position="615"/>
        <end position="632"/>
    </location>
</feature>
<dbReference type="FunFam" id="3.40.50.80:FF:000007">
    <property type="entry name" value="Respiratory burst oxidase protein A"/>
    <property type="match status" value="1"/>
</dbReference>
<dbReference type="FunFam" id="1.10.238.10:FF:000049">
    <property type="entry name" value="Respiratory burst oxidase homolog A"/>
    <property type="match status" value="1"/>
</dbReference>
<keyword evidence="7 16" id="KW-0812">Transmembrane</keyword>
<evidence type="ECO:0000256" key="16">
    <source>
        <dbReference type="SAM" id="Phobius"/>
    </source>
</evidence>
<feature type="domain" description="FAD-binding FR-type" evidence="18">
    <location>
        <begin position="642"/>
        <end position="762"/>
    </location>
</feature>
<dbReference type="SUPFAM" id="SSF47473">
    <property type="entry name" value="EF-hand"/>
    <property type="match status" value="1"/>
</dbReference>
<name>A0AAV6LHC2_9ERIC</name>
<evidence type="ECO:0000256" key="3">
    <source>
        <dbReference type="ARBA" id="ARBA00011407"/>
    </source>
</evidence>
<dbReference type="CDD" id="cd06186">
    <property type="entry name" value="NOX_Duox_like_FAD_NADP"/>
    <property type="match status" value="1"/>
</dbReference>
<keyword evidence="11" id="KW-0521">NADP</keyword>
<evidence type="ECO:0000256" key="12">
    <source>
        <dbReference type="ARBA" id="ARBA00022989"/>
    </source>
</evidence>
<dbReference type="PROSITE" id="PS50222">
    <property type="entry name" value="EF_HAND_2"/>
    <property type="match status" value="1"/>
</dbReference>
<feature type="region of interest" description="Disordered" evidence="15">
    <location>
        <begin position="804"/>
        <end position="830"/>
    </location>
</feature>
<evidence type="ECO:0000256" key="13">
    <source>
        <dbReference type="ARBA" id="ARBA00023002"/>
    </source>
</evidence>
<dbReference type="PANTHER" id="PTHR11972">
    <property type="entry name" value="NADPH OXIDASE"/>
    <property type="match status" value="1"/>
</dbReference>
<feature type="region of interest" description="Disordered" evidence="15">
    <location>
        <begin position="393"/>
        <end position="425"/>
    </location>
</feature>
<feature type="compositionally biased region" description="Low complexity" evidence="15">
    <location>
        <begin position="26"/>
        <end position="38"/>
    </location>
</feature>
<dbReference type="InterPro" id="IPR018247">
    <property type="entry name" value="EF_Hand_1_Ca_BS"/>
</dbReference>
<keyword evidence="10" id="KW-0106">Calcium</keyword>
<feature type="compositionally biased region" description="Polar residues" evidence="15">
    <location>
        <begin position="808"/>
        <end position="825"/>
    </location>
</feature>
<comment type="subunit">
    <text evidence="3">Monomer and homodimer.</text>
</comment>
<dbReference type="Pfam" id="PF01794">
    <property type="entry name" value="Ferric_reduct"/>
    <property type="match status" value="1"/>
</dbReference>
<evidence type="ECO:0000259" key="17">
    <source>
        <dbReference type="PROSITE" id="PS50222"/>
    </source>
</evidence>
<dbReference type="GO" id="GO:0016174">
    <property type="term" value="F:NAD(P)H oxidase H2O2-forming activity"/>
    <property type="evidence" value="ECO:0007669"/>
    <property type="project" value="TreeGrafter"/>
</dbReference>
<dbReference type="Gene3D" id="1.10.238.10">
    <property type="entry name" value="EF-hand"/>
    <property type="match status" value="1"/>
</dbReference>
<dbReference type="InterPro" id="IPR000778">
    <property type="entry name" value="Cyt_b245_heavy_chain"/>
</dbReference>
<comment type="subcellular location">
    <subcellularLocation>
        <location evidence="1">Membrane</location>
        <topology evidence="1">Multi-pass membrane protein</topology>
    </subcellularLocation>
</comment>
<keyword evidence="12 16" id="KW-1133">Transmembrane helix</keyword>
<feature type="domain" description="EF-hand" evidence="17">
    <location>
        <begin position="290"/>
        <end position="325"/>
    </location>
</feature>
<feature type="transmembrane region" description="Helical" evidence="16">
    <location>
        <begin position="768"/>
        <end position="785"/>
    </location>
</feature>
<dbReference type="PROSITE" id="PS51384">
    <property type="entry name" value="FAD_FR"/>
    <property type="match status" value="1"/>
</dbReference>
<keyword evidence="9" id="KW-0274">FAD</keyword>
<evidence type="ECO:0000256" key="7">
    <source>
        <dbReference type="ARBA" id="ARBA00022692"/>
    </source>
</evidence>
<feature type="transmembrane region" description="Helical" evidence="16">
    <location>
        <begin position="589"/>
        <end position="609"/>
    </location>
</feature>
<feature type="region of interest" description="Disordered" evidence="15">
    <location>
        <begin position="81"/>
        <end position="112"/>
    </location>
</feature>
<dbReference type="InterPro" id="IPR017938">
    <property type="entry name" value="Riboflavin_synthase-like_b-brl"/>
</dbReference>
<keyword evidence="6" id="KW-0285">Flavoprotein</keyword>
<dbReference type="PANTHER" id="PTHR11972:SF153">
    <property type="entry name" value="SUPEROXIDE-GENERATING NADPH OXIDASE HEAVY CHAIN SUBUNIT A"/>
    <property type="match status" value="1"/>
</dbReference>
<dbReference type="Pfam" id="PF08414">
    <property type="entry name" value="NADPH_Ox"/>
    <property type="match status" value="1"/>
</dbReference>
<dbReference type="GO" id="GO:0005509">
    <property type="term" value="F:calcium ion binding"/>
    <property type="evidence" value="ECO:0007669"/>
    <property type="project" value="InterPro"/>
</dbReference>
<comment type="caution">
    <text evidence="19">The sequence shown here is derived from an EMBL/GenBank/DDBJ whole genome shotgun (WGS) entry which is preliminary data.</text>
</comment>
<dbReference type="SUPFAM" id="SSF52343">
    <property type="entry name" value="Ferredoxin reductase-like, C-terminal NADP-linked domain"/>
    <property type="match status" value="1"/>
</dbReference>
<dbReference type="EMBL" id="JACTNZ010000002">
    <property type="protein sequence ID" value="KAG5563337.1"/>
    <property type="molecule type" value="Genomic_DNA"/>
</dbReference>
<evidence type="ECO:0000313" key="20">
    <source>
        <dbReference type="Proteomes" id="UP000823749"/>
    </source>
</evidence>
<dbReference type="InterPro" id="IPR013121">
    <property type="entry name" value="Fe_red_NAD-bd_6"/>
</dbReference>
<keyword evidence="20" id="KW-1185">Reference proteome</keyword>
<evidence type="ECO:0000256" key="4">
    <source>
        <dbReference type="ARBA" id="ARBA00022553"/>
    </source>
</evidence>
<dbReference type="Pfam" id="PF08030">
    <property type="entry name" value="NAD_binding_6"/>
    <property type="match status" value="1"/>
</dbReference>
<sequence>MEGLALPNNHQRRWASDVESHGRAASGGTSPETSTGSGWASSTDQEFVEVTLDLQYDNTVVLRSVEPATFMDIDGRDRDAVAGGIDAPSTARASAPSRASAPVSPGPSMRRSASNKLLHFSQELKAEAVAKAKQFSHELKAELRRFSWSHGHATRVLSSPVSQNGSVGVSTACTTTGLDSALAARALRQQRARLDRTRSGAQKALQGLRFISCRKTNGVDQWNEVQSNFNSLSKNGYLYRSDFAQCIGMRDSKEFALELYDALSRRRRLKVDKISLDELYEYWSQITDQSFDSRLQIFFDMVDKNDDGRITEEEVKEIIMLSACANKLSRLKEQAEEYAALIMEELDPERLGYIECPGFRLSVKKHDKVKLFCAMAAGNTFATEGYISELQSSTKLHKPSLEPKPTRTKKKKPNPKGEQKNSVLPSRQLEETLGPLFMDHDHGWPIHVEVLSVQTEERVQDHGLLNTITWMRSTKLGHFVPFDDNINFHKTVAAAIVIGVILHVGNHLACDFPRITNESERTYDEYMINDFGPHIPTYMDLIQGVEGVTGILMLILMTIAFTLATRWFRRSLIKLPKPFDRLTGFNAFWYSHHLFVIVYVLLIIHGTFLYLVHEWYLKTTWMYIAVPVLLYAGERTLRFFRSGFYDVRLLKVAIYTGNVLTLQMSKPPQFRYKSGQYMFVQCPAVSPFEWHPFSITSAPGDDFLSIHIRQLGDWTQELKRVFSEVCEPPVSGKSGLLRADDTTMKSLPKLLIDGPYGAPAQDYRKYDVLLLVGLGIGATPFISILKDLLNNIVKMEELAESVSDLSRHSGQSNGTTNDSPSSNMVHSKRKKTLRTTNAYFYWVTREQGSFDWFKGVMNEIAEIDQRGVIEMHNYLTSVYEEGDARSALITMVQALNHAKNGVDIVRTHFARPNWKKVFSKTCTKHANARIGVFYCGAPVLAKELGKLCQEYNQKGSTKFEFHKEHF</sequence>
<evidence type="ECO:0000313" key="19">
    <source>
        <dbReference type="EMBL" id="KAG5563337.1"/>
    </source>
</evidence>
<feature type="region of interest" description="Disordered" evidence="15">
    <location>
        <begin position="1"/>
        <end position="42"/>
    </location>
</feature>
<evidence type="ECO:0000256" key="5">
    <source>
        <dbReference type="ARBA" id="ARBA00022559"/>
    </source>
</evidence>
<organism evidence="19 20">
    <name type="scientific">Rhododendron griersonianum</name>
    <dbReference type="NCBI Taxonomy" id="479676"/>
    <lineage>
        <taxon>Eukaryota</taxon>
        <taxon>Viridiplantae</taxon>
        <taxon>Streptophyta</taxon>
        <taxon>Embryophyta</taxon>
        <taxon>Tracheophyta</taxon>
        <taxon>Spermatophyta</taxon>
        <taxon>Magnoliopsida</taxon>
        <taxon>eudicotyledons</taxon>
        <taxon>Gunneridae</taxon>
        <taxon>Pentapetalae</taxon>
        <taxon>asterids</taxon>
        <taxon>Ericales</taxon>
        <taxon>Ericaceae</taxon>
        <taxon>Ericoideae</taxon>
        <taxon>Rhodoreae</taxon>
        <taxon>Rhododendron</taxon>
    </lineage>
</organism>
<dbReference type="Pfam" id="PF08022">
    <property type="entry name" value="FAD_binding_8"/>
    <property type="match status" value="1"/>
</dbReference>
<dbReference type="InterPro" id="IPR017927">
    <property type="entry name" value="FAD-bd_FR_type"/>
</dbReference>
<dbReference type="Gene3D" id="2.40.30.10">
    <property type="entry name" value="Translation factors"/>
    <property type="match status" value="1"/>
</dbReference>
<keyword evidence="13" id="KW-0560">Oxidoreductase</keyword>
<protein>
    <submittedName>
        <fullName evidence="19">Uncharacterized protein</fullName>
    </submittedName>
</protein>
<evidence type="ECO:0000259" key="18">
    <source>
        <dbReference type="PROSITE" id="PS51384"/>
    </source>
</evidence>
<dbReference type="FunFam" id="2.40.30.10:FF:000019">
    <property type="entry name" value="Respiratory burst oxidase homolog A"/>
    <property type="match status" value="1"/>
</dbReference>
<feature type="transmembrane region" description="Helical" evidence="16">
    <location>
        <begin position="547"/>
        <end position="568"/>
    </location>
</feature>
<keyword evidence="4" id="KW-0597">Phosphoprotein</keyword>
<evidence type="ECO:0000256" key="9">
    <source>
        <dbReference type="ARBA" id="ARBA00022827"/>
    </source>
</evidence>
<evidence type="ECO:0000256" key="8">
    <source>
        <dbReference type="ARBA" id="ARBA00022723"/>
    </source>
</evidence>
<reference evidence="19" key="1">
    <citation type="submission" date="2020-08" db="EMBL/GenBank/DDBJ databases">
        <title>Plant Genome Project.</title>
        <authorList>
            <person name="Zhang R.-G."/>
        </authorList>
    </citation>
    <scope>NUCLEOTIDE SEQUENCE</scope>
    <source>
        <strain evidence="19">WSP0</strain>
        <tissue evidence="19">Leaf</tissue>
    </source>
</reference>
<keyword evidence="14 16" id="KW-0472">Membrane</keyword>
<evidence type="ECO:0000256" key="11">
    <source>
        <dbReference type="ARBA" id="ARBA00022857"/>
    </source>
</evidence>
<dbReference type="InterPro" id="IPR011992">
    <property type="entry name" value="EF-hand-dom_pair"/>
</dbReference>
<dbReference type="SFLD" id="SFLDG01169">
    <property type="entry name" value="NADPH_oxidase_subgroup_(NOX)"/>
    <property type="match status" value="1"/>
</dbReference>
<proteinExistence type="inferred from homology"/>
<dbReference type="AlphaFoldDB" id="A0AAV6LHC2"/>
<dbReference type="InterPro" id="IPR050369">
    <property type="entry name" value="RBOH/FRE"/>
</dbReference>
<dbReference type="CDD" id="cd00051">
    <property type="entry name" value="EFh"/>
    <property type="match status" value="1"/>
</dbReference>
<dbReference type="Gene3D" id="3.40.50.80">
    <property type="entry name" value="Nucleotide-binding domain of ferredoxin-NADP reductase (FNR) module"/>
    <property type="match status" value="1"/>
</dbReference>
<keyword evidence="8" id="KW-0479">Metal-binding</keyword>
<evidence type="ECO:0000256" key="14">
    <source>
        <dbReference type="ARBA" id="ARBA00023136"/>
    </source>
</evidence>
<dbReference type="PROSITE" id="PS00018">
    <property type="entry name" value="EF_HAND_1"/>
    <property type="match status" value="1"/>
</dbReference>
<feature type="compositionally biased region" description="Low complexity" evidence="15">
    <location>
        <begin position="87"/>
        <end position="108"/>
    </location>
</feature>
<evidence type="ECO:0000256" key="15">
    <source>
        <dbReference type="SAM" id="MobiDB-lite"/>
    </source>
</evidence>
<dbReference type="InterPro" id="IPR013112">
    <property type="entry name" value="FAD-bd_8"/>
</dbReference>
<keyword evidence="5" id="KW-0575">Peroxidase</keyword>
<accession>A0AAV6LHC2</accession>
<dbReference type="InterPro" id="IPR013130">
    <property type="entry name" value="Fe3_Rdtase_TM_dom"/>
</dbReference>
<gene>
    <name evidence="19" type="ORF">RHGRI_005923</name>
</gene>
<evidence type="ECO:0000256" key="2">
    <source>
        <dbReference type="ARBA" id="ARBA00007975"/>
    </source>
</evidence>
<evidence type="ECO:0000256" key="6">
    <source>
        <dbReference type="ARBA" id="ARBA00022630"/>
    </source>
</evidence>
<dbReference type="SUPFAM" id="SSF63380">
    <property type="entry name" value="Riboflavin synthase domain-like"/>
    <property type="match status" value="1"/>
</dbReference>
<dbReference type="InterPro" id="IPR002048">
    <property type="entry name" value="EF_hand_dom"/>
</dbReference>
<dbReference type="PRINTS" id="PR00466">
    <property type="entry name" value="GP91PHOX"/>
</dbReference>
<comment type="similarity">
    <text evidence="2">Belongs to the RBOH (TC 5.B.1.3) family.</text>
</comment>
<dbReference type="GO" id="GO:0005886">
    <property type="term" value="C:plasma membrane"/>
    <property type="evidence" value="ECO:0007669"/>
    <property type="project" value="UniProtKB-ARBA"/>
</dbReference>